<dbReference type="Pfam" id="PF11127">
    <property type="entry name" value="YgaP-like_TM"/>
    <property type="match status" value="1"/>
</dbReference>
<feature type="compositionally biased region" description="Low complexity" evidence="1">
    <location>
        <begin position="133"/>
        <end position="143"/>
    </location>
</feature>
<sequence>MRRNVGTTDAMIRITAGLLGLAYGVGRMSRRPHRTPWLLMSLSAMKVAEGVTRFCPMYAAIGMNSTGEKSETGNLMDRIKKSSIQAVMNQVTGGSDLTESKEKEPAAAHMEHRKPVLTAEDRKIEEAVREAVSESAEAKSAVAGTDRKNRSDHYSHDEHRYPTYS</sequence>
<protein>
    <submittedName>
        <fullName evidence="3">DUF2892 domain-containing protein</fullName>
    </submittedName>
</protein>
<dbReference type="RefSeq" id="WP_122914251.1">
    <property type="nucleotide sequence ID" value="NZ_RHHT01000032.1"/>
</dbReference>
<accession>A0A3M8CPB4</accession>
<name>A0A3M8CPB4_9BACL</name>
<dbReference type="AlphaFoldDB" id="A0A3M8CPB4"/>
<evidence type="ECO:0000313" key="4">
    <source>
        <dbReference type="Proteomes" id="UP000281915"/>
    </source>
</evidence>
<evidence type="ECO:0000259" key="2">
    <source>
        <dbReference type="Pfam" id="PF11127"/>
    </source>
</evidence>
<dbReference type="InterPro" id="IPR021309">
    <property type="entry name" value="YgaP-like_TM"/>
</dbReference>
<organism evidence="3 4">
    <name type="scientific">Brevibacillus panacihumi</name>
    <dbReference type="NCBI Taxonomy" id="497735"/>
    <lineage>
        <taxon>Bacteria</taxon>
        <taxon>Bacillati</taxon>
        <taxon>Bacillota</taxon>
        <taxon>Bacilli</taxon>
        <taxon>Bacillales</taxon>
        <taxon>Paenibacillaceae</taxon>
        <taxon>Brevibacillus</taxon>
    </lineage>
</organism>
<feature type="region of interest" description="Disordered" evidence="1">
    <location>
        <begin position="91"/>
        <end position="165"/>
    </location>
</feature>
<dbReference type="Proteomes" id="UP000281915">
    <property type="component" value="Unassembled WGS sequence"/>
</dbReference>
<comment type="caution">
    <text evidence="3">The sequence shown here is derived from an EMBL/GenBank/DDBJ whole genome shotgun (WGS) entry which is preliminary data.</text>
</comment>
<feature type="domain" description="Inner membrane protein YgaP-like transmembrane" evidence="2">
    <location>
        <begin position="1"/>
        <end position="67"/>
    </location>
</feature>
<feature type="compositionally biased region" description="Basic and acidic residues" evidence="1">
    <location>
        <begin position="145"/>
        <end position="165"/>
    </location>
</feature>
<reference evidence="3 4" key="1">
    <citation type="submission" date="2018-10" db="EMBL/GenBank/DDBJ databases">
        <title>Phylogenomics of Brevibacillus.</title>
        <authorList>
            <person name="Dunlap C."/>
        </authorList>
    </citation>
    <scope>NUCLEOTIDE SEQUENCE [LARGE SCALE GENOMIC DNA]</scope>
    <source>
        <strain evidence="3 4">JCM 15085</strain>
    </source>
</reference>
<proteinExistence type="predicted"/>
<evidence type="ECO:0000313" key="3">
    <source>
        <dbReference type="EMBL" id="RNB77147.1"/>
    </source>
</evidence>
<evidence type="ECO:0000256" key="1">
    <source>
        <dbReference type="SAM" id="MobiDB-lite"/>
    </source>
</evidence>
<feature type="compositionally biased region" description="Basic and acidic residues" evidence="1">
    <location>
        <begin position="98"/>
        <end position="132"/>
    </location>
</feature>
<dbReference type="EMBL" id="RHHT01000032">
    <property type="protein sequence ID" value="RNB77147.1"/>
    <property type="molecule type" value="Genomic_DNA"/>
</dbReference>
<gene>
    <name evidence="3" type="ORF">EDM58_16100</name>
</gene>